<proteinExistence type="predicted"/>
<evidence type="ECO:0000256" key="1">
    <source>
        <dbReference type="SAM" id="MobiDB-lite"/>
    </source>
</evidence>
<dbReference type="WBParaSite" id="nRc.2.0.1.t07049-RA">
    <property type="protein sequence ID" value="nRc.2.0.1.t07049-RA"/>
    <property type="gene ID" value="nRc.2.0.1.g07049"/>
</dbReference>
<dbReference type="Proteomes" id="UP000887565">
    <property type="component" value="Unplaced"/>
</dbReference>
<name>A0A915I024_ROMCU</name>
<protein>
    <submittedName>
        <fullName evidence="3">Uncharacterized protein</fullName>
    </submittedName>
</protein>
<keyword evidence="2" id="KW-1185">Reference proteome</keyword>
<organism evidence="2 3">
    <name type="scientific">Romanomermis culicivorax</name>
    <name type="common">Nematode worm</name>
    <dbReference type="NCBI Taxonomy" id="13658"/>
    <lineage>
        <taxon>Eukaryota</taxon>
        <taxon>Metazoa</taxon>
        <taxon>Ecdysozoa</taxon>
        <taxon>Nematoda</taxon>
        <taxon>Enoplea</taxon>
        <taxon>Dorylaimia</taxon>
        <taxon>Mermithida</taxon>
        <taxon>Mermithoidea</taxon>
        <taxon>Mermithidae</taxon>
        <taxon>Romanomermis</taxon>
    </lineage>
</organism>
<sequence>MTELIITFLLDSWGLPFPNLAIDKLKKAERLLQGQTLPHLNIDGRPAFLRSRLRRLEAIAFSITNTPPNDDDTVGQNESGDAREI</sequence>
<evidence type="ECO:0000313" key="3">
    <source>
        <dbReference type="WBParaSite" id="nRc.2.0.1.t07049-RA"/>
    </source>
</evidence>
<feature type="compositionally biased region" description="Polar residues" evidence="1">
    <location>
        <begin position="64"/>
        <end position="79"/>
    </location>
</feature>
<reference evidence="3" key="1">
    <citation type="submission" date="2022-11" db="UniProtKB">
        <authorList>
            <consortium name="WormBaseParasite"/>
        </authorList>
    </citation>
    <scope>IDENTIFICATION</scope>
</reference>
<evidence type="ECO:0000313" key="2">
    <source>
        <dbReference type="Proteomes" id="UP000887565"/>
    </source>
</evidence>
<feature type="region of interest" description="Disordered" evidence="1">
    <location>
        <begin position="64"/>
        <end position="85"/>
    </location>
</feature>
<dbReference type="AlphaFoldDB" id="A0A915I024"/>
<accession>A0A915I024</accession>